<reference evidence="10 11" key="1">
    <citation type="journal article" date="2015" name="Nature">
        <title>rRNA introns, odd ribosomes, and small enigmatic genomes across a large radiation of phyla.</title>
        <authorList>
            <person name="Brown C.T."/>
            <person name="Hug L.A."/>
            <person name="Thomas B.C."/>
            <person name="Sharon I."/>
            <person name="Castelle C.J."/>
            <person name="Singh A."/>
            <person name="Wilkins M.J."/>
            <person name="Williams K.H."/>
            <person name="Banfield J.F."/>
        </authorList>
    </citation>
    <scope>NUCLEOTIDE SEQUENCE [LARGE SCALE GENOMIC DNA]</scope>
</reference>
<dbReference type="Pfam" id="PF13231">
    <property type="entry name" value="PMT_2"/>
    <property type="match status" value="1"/>
</dbReference>
<evidence type="ECO:0000256" key="1">
    <source>
        <dbReference type="ARBA" id="ARBA00004651"/>
    </source>
</evidence>
<feature type="domain" description="Glycosyltransferase RgtA/B/C/D-like" evidence="9">
    <location>
        <begin position="75"/>
        <end position="224"/>
    </location>
</feature>
<protein>
    <recommendedName>
        <fullName evidence="9">Glycosyltransferase RgtA/B/C/D-like domain-containing protein</fullName>
    </recommendedName>
</protein>
<keyword evidence="6 8" id="KW-1133">Transmembrane helix</keyword>
<keyword evidence="4" id="KW-0808">Transferase</keyword>
<dbReference type="InterPro" id="IPR050297">
    <property type="entry name" value="LipidA_mod_glycosyltrf_83"/>
</dbReference>
<dbReference type="InterPro" id="IPR038731">
    <property type="entry name" value="RgtA/B/C-like"/>
</dbReference>
<keyword evidence="3" id="KW-0328">Glycosyltransferase</keyword>
<evidence type="ECO:0000313" key="11">
    <source>
        <dbReference type="Proteomes" id="UP000033995"/>
    </source>
</evidence>
<comment type="subcellular location">
    <subcellularLocation>
        <location evidence="1">Cell membrane</location>
        <topology evidence="1">Multi-pass membrane protein</topology>
    </subcellularLocation>
</comment>
<keyword evidence="7 8" id="KW-0472">Membrane</keyword>
<evidence type="ECO:0000256" key="8">
    <source>
        <dbReference type="SAM" id="Phobius"/>
    </source>
</evidence>
<comment type="caution">
    <text evidence="10">The sequence shown here is derived from an EMBL/GenBank/DDBJ whole genome shotgun (WGS) entry which is preliminary data.</text>
</comment>
<dbReference type="GO" id="GO:0010041">
    <property type="term" value="P:response to iron(III) ion"/>
    <property type="evidence" value="ECO:0007669"/>
    <property type="project" value="TreeGrafter"/>
</dbReference>
<feature type="transmembrane region" description="Helical" evidence="8">
    <location>
        <begin position="280"/>
        <end position="296"/>
    </location>
</feature>
<dbReference type="Proteomes" id="UP000033995">
    <property type="component" value="Unassembled WGS sequence"/>
</dbReference>
<evidence type="ECO:0000256" key="7">
    <source>
        <dbReference type="ARBA" id="ARBA00023136"/>
    </source>
</evidence>
<feature type="transmembrane region" description="Helical" evidence="8">
    <location>
        <begin position="303"/>
        <end position="320"/>
    </location>
</feature>
<dbReference type="PANTHER" id="PTHR33908:SF3">
    <property type="entry name" value="UNDECAPRENYL PHOSPHATE-ALPHA-4-AMINO-4-DEOXY-L-ARABINOSE ARABINOSYL TRANSFERASE"/>
    <property type="match status" value="1"/>
</dbReference>
<keyword evidence="5 8" id="KW-0812">Transmembrane</keyword>
<evidence type="ECO:0000256" key="4">
    <source>
        <dbReference type="ARBA" id="ARBA00022679"/>
    </source>
</evidence>
<gene>
    <name evidence="10" type="ORF">UR38_C0001G0106</name>
</gene>
<accession>A0A0G0CAU7</accession>
<proteinExistence type="predicted"/>
<evidence type="ECO:0000313" key="10">
    <source>
        <dbReference type="EMBL" id="KKP48310.1"/>
    </source>
</evidence>
<dbReference type="GO" id="GO:0005886">
    <property type="term" value="C:plasma membrane"/>
    <property type="evidence" value="ECO:0007669"/>
    <property type="project" value="UniProtKB-SubCell"/>
</dbReference>
<dbReference type="AlphaFoldDB" id="A0A0G0CAU7"/>
<dbReference type="EMBL" id="LBOZ01000001">
    <property type="protein sequence ID" value="KKP48310.1"/>
    <property type="molecule type" value="Genomic_DNA"/>
</dbReference>
<keyword evidence="2" id="KW-1003">Cell membrane</keyword>
<feature type="transmembrane region" description="Helical" evidence="8">
    <location>
        <begin position="169"/>
        <end position="185"/>
    </location>
</feature>
<evidence type="ECO:0000256" key="2">
    <source>
        <dbReference type="ARBA" id="ARBA00022475"/>
    </source>
</evidence>
<feature type="transmembrane region" description="Helical" evidence="8">
    <location>
        <begin position="145"/>
        <end position="162"/>
    </location>
</feature>
<feature type="transmembrane region" description="Helical" evidence="8">
    <location>
        <begin position="191"/>
        <end position="206"/>
    </location>
</feature>
<organism evidence="10 11">
    <name type="scientific">Candidatus Woesebacteria bacterium GW2011_GWA2_33_28</name>
    <dbReference type="NCBI Taxonomy" id="1618561"/>
    <lineage>
        <taxon>Bacteria</taxon>
        <taxon>Candidatus Woeseibacteriota</taxon>
    </lineage>
</organism>
<feature type="transmembrane region" description="Helical" evidence="8">
    <location>
        <begin position="357"/>
        <end position="375"/>
    </location>
</feature>
<evidence type="ECO:0000259" key="9">
    <source>
        <dbReference type="Pfam" id="PF13231"/>
    </source>
</evidence>
<name>A0A0G0CAU7_9BACT</name>
<evidence type="ECO:0000256" key="5">
    <source>
        <dbReference type="ARBA" id="ARBA00022692"/>
    </source>
</evidence>
<dbReference type="GO" id="GO:0009103">
    <property type="term" value="P:lipopolysaccharide biosynthetic process"/>
    <property type="evidence" value="ECO:0007669"/>
    <property type="project" value="UniProtKB-ARBA"/>
</dbReference>
<feature type="transmembrane region" description="Helical" evidence="8">
    <location>
        <begin position="326"/>
        <end position="345"/>
    </location>
</feature>
<dbReference type="GO" id="GO:0016763">
    <property type="term" value="F:pentosyltransferase activity"/>
    <property type="evidence" value="ECO:0007669"/>
    <property type="project" value="TreeGrafter"/>
</dbReference>
<dbReference type="PANTHER" id="PTHR33908">
    <property type="entry name" value="MANNOSYLTRANSFERASE YKCB-RELATED"/>
    <property type="match status" value="1"/>
</dbReference>
<feature type="transmembrane region" description="Helical" evidence="8">
    <location>
        <begin position="93"/>
        <end position="115"/>
    </location>
</feature>
<feature type="transmembrane region" description="Helical" evidence="8">
    <location>
        <begin position="122"/>
        <end position="139"/>
    </location>
</feature>
<evidence type="ECO:0000256" key="3">
    <source>
        <dbReference type="ARBA" id="ARBA00022676"/>
    </source>
</evidence>
<sequence>MNKIIRFIKNNFVLILICFLFLGTRLFRISEIPSSVYWDEASIGYNAYSVLTTGRDEWGEFMPLHFRAFGEFKLPVYIYSVVASEFIFGLTPLAVRLPAVMYGLLSIIGLYLMVYELTKNKLLSLLSSFLFSITPWFFIFSRTGYEVTAGLTFFIWAIYLLLRSFERSKFLFIISTFLFVISAYSYNSFRILTPIVLGIIFIYHLYKRQFVVVALSVLILIASVVPLYKLYKEDSGLSRLQTVGSKSNLVINYFKNFSPKYLFVSGDTNLRSQIPQTGELYYLDALFLVLGILYILKSNNPKLYLVLGLLLIAPIPATITKENPHALRAILMSPILSVISAFGVYYFSSLFTKNKNILLTIIIVLYALSFEGYMYKFGTEYNNLSRSAWQHEYKQIFEKQKEGCVSDEFAQPYIFALFYQKVNPKEFITTRELNPVSDWGFSTVKSFGNFDFPKICKN</sequence>
<evidence type="ECO:0000256" key="6">
    <source>
        <dbReference type="ARBA" id="ARBA00022989"/>
    </source>
</evidence>
<feature type="transmembrane region" description="Helical" evidence="8">
    <location>
        <begin position="211"/>
        <end position="231"/>
    </location>
</feature>